<keyword evidence="1" id="KW-0812">Transmembrane</keyword>
<keyword evidence="1" id="KW-0472">Membrane</keyword>
<proteinExistence type="predicted"/>
<protein>
    <submittedName>
        <fullName evidence="2">Uncharacterized protein</fullName>
    </submittedName>
</protein>
<keyword evidence="1" id="KW-1133">Transmembrane helix</keyword>
<feature type="transmembrane region" description="Helical" evidence="1">
    <location>
        <begin position="17"/>
        <end position="36"/>
    </location>
</feature>
<dbReference type="EMBL" id="GBXM01006529">
    <property type="protein sequence ID" value="JAI02049.1"/>
    <property type="molecule type" value="Transcribed_RNA"/>
</dbReference>
<evidence type="ECO:0000313" key="2">
    <source>
        <dbReference type="EMBL" id="JAI02049.1"/>
    </source>
</evidence>
<evidence type="ECO:0000256" key="1">
    <source>
        <dbReference type="SAM" id="Phobius"/>
    </source>
</evidence>
<sequence length="60" mass="6846">MFVCFCTLAGVDLMLRFGGISLLLPVCGIFRSCAVLKQKRARVSFKILILIFRVFIKTYQ</sequence>
<reference evidence="2" key="1">
    <citation type="submission" date="2014-11" db="EMBL/GenBank/DDBJ databases">
        <authorList>
            <person name="Amaro Gonzalez C."/>
        </authorList>
    </citation>
    <scope>NUCLEOTIDE SEQUENCE</scope>
</reference>
<name>A0A0E9XK32_ANGAN</name>
<reference evidence="2" key="2">
    <citation type="journal article" date="2015" name="Fish Shellfish Immunol.">
        <title>Early steps in the European eel (Anguilla anguilla)-Vibrio vulnificus interaction in the gills: Role of the RtxA13 toxin.</title>
        <authorList>
            <person name="Callol A."/>
            <person name="Pajuelo D."/>
            <person name="Ebbesson L."/>
            <person name="Teles M."/>
            <person name="MacKenzie S."/>
            <person name="Amaro C."/>
        </authorList>
    </citation>
    <scope>NUCLEOTIDE SEQUENCE</scope>
</reference>
<dbReference type="AlphaFoldDB" id="A0A0E9XK32"/>
<accession>A0A0E9XK32</accession>
<organism evidence="2">
    <name type="scientific">Anguilla anguilla</name>
    <name type="common">European freshwater eel</name>
    <name type="synonym">Muraena anguilla</name>
    <dbReference type="NCBI Taxonomy" id="7936"/>
    <lineage>
        <taxon>Eukaryota</taxon>
        <taxon>Metazoa</taxon>
        <taxon>Chordata</taxon>
        <taxon>Craniata</taxon>
        <taxon>Vertebrata</taxon>
        <taxon>Euteleostomi</taxon>
        <taxon>Actinopterygii</taxon>
        <taxon>Neopterygii</taxon>
        <taxon>Teleostei</taxon>
        <taxon>Anguilliformes</taxon>
        <taxon>Anguillidae</taxon>
        <taxon>Anguilla</taxon>
    </lineage>
</organism>